<dbReference type="PANTHER" id="PTHR46013:SF4">
    <property type="entry name" value="B-CELL RECEPTOR CD22-RELATED"/>
    <property type="match status" value="1"/>
</dbReference>
<dbReference type="PROSITE" id="PS50835">
    <property type="entry name" value="IG_LIKE"/>
    <property type="match status" value="2"/>
</dbReference>
<dbReference type="InterPro" id="IPR003599">
    <property type="entry name" value="Ig_sub"/>
</dbReference>
<evidence type="ECO:0000259" key="2">
    <source>
        <dbReference type="PROSITE" id="PS50835"/>
    </source>
</evidence>
<feature type="domain" description="Ig-like" evidence="2">
    <location>
        <begin position="188"/>
        <end position="279"/>
    </location>
</feature>
<keyword evidence="4" id="KW-1185">Reference proteome</keyword>
<reference evidence="3" key="3">
    <citation type="submission" date="2025-09" db="UniProtKB">
        <authorList>
            <consortium name="Ensembl"/>
        </authorList>
    </citation>
    <scope>IDENTIFICATION</scope>
</reference>
<dbReference type="InterPro" id="IPR007110">
    <property type="entry name" value="Ig-like_dom"/>
</dbReference>
<sequence>MCLYNHTSVKGPCSITYPTEIYVEKTPGKDHVKLSCNTSCPPTNTQWYKNREMHKDPLQPIPNTSQDNFMCAVSGVKELQSDEVCAADKSCLTVNYIKKRICALEGSSVNISSNYSSSNYTKSKAKHWSRIIWNGEKEERMDVLKTDHFTYHEDQEKQINTLSIKSVKQSDSAEYRFRHQDDNTSQKPGTVLIVTDIKVKISPSTEVTEGDGVKLTCSTSCPLTNNKNYIWYLNDQLLQLPEHQNKHLVLDAVTTQHAGNYSCAVNTQRDVRSPEKTLRVQSSSLKWTLAAAAGVGAALLVFTSLVICCIRGKGKLSQNTVLKLEEVNHGPVYEEITDQPTEENGIYYSSIRFPQTDVDPLDSMVQPYQHQQEQHIPYAVVCLRNRCT</sequence>
<feature type="transmembrane region" description="Helical" evidence="1">
    <location>
        <begin position="287"/>
        <end position="310"/>
    </location>
</feature>
<dbReference type="Pfam" id="PF13895">
    <property type="entry name" value="Ig_2"/>
    <property type="match status" value="1"/>
</dbReference>
<feature type="domain" description="Ig-like" evidence="2">
    <location>
        <begin position="12"/>
        <end position="112"/>
    </location>
</feature>
<gene>
    <name evidence="3" type="primary">LOC115253201</name>
</gene>
<reference evidence="3" key="2">
    <citation type="submission" date="2025-08" db="UniProtKB">
        <authorList>
            <consortium name="Ensembl"/>
        </authorList>
    </citation>
    <scope>IDENTIFICATION</scope>
</reference>
<dbReference type="PANTHER" id="PTHR46013">
    <property type="entry name" value="VASCULAR CELL ADHESION MOLECULE 1"/>
    <property type="match status" value="1"/>
</dbReference>
<dbReference type="AlphaFoldDB" id="A0A674MTX3"/>
<reference evidence="3 4" key="1">
    <citation type="journal article" date="2011" name="Genome Biol. Evol.">
        <title>Integration of the genetic map and genome assembly of fugu facilitates insights into distinct features of genome evolution in teleosts and mammals.</title>
        <authorList>
            <person name="Kai W."/>
            <person name="Kikuchi K."/>
            <person name="Tohari S."/>
            <person name="Chew A.K."/>
            <person name="Tay A."/>
            <person name="Fujiwara A."/>
            <person name="Hosoya S."/>
            <person name="Suetake H."/>
            <person name="Naruse K."/>
            <person name="Brenner S."/>
            <person name="Suzuki Y."/>
            <person name="Venkatesh B."/>
        </authorList>
    </citation>
    <scope>NUCLEOTIDE SEQUENCE [LARGE SCALE GENOMIC DNA]</scope>
</reference>
<keyword evidence="1" id="KW-1133">Transmembrane helix</keyword>
<dbReference type="InterPro" id="IPR036179">
    <property type="entry name" value="Ig-like_dom_sf"/>
</dbReference>
<dbReference type="Gene3D" id="2.60.40.10">
    <property type="entry name" value="Immunoglobulins"/>
    <property type="match status" value="2"/>
</dbReference>
<proteinExistence type="predicted"/>
<dbReference type="GeneTree" id="ENSGT00940000169291"/>
<dbReference type="SUPFAM" id="SSF48726">
    <property type="entry name" value="Immunoglobulin"/>
    <property type="match status" value="2"/>
</dbReference>
<dbReference type="SMART" id="SM00409">
    <property type="entry name" value="IG"/>
    <property type="match status" value="2"/>
</dbReference>
<evidence type="ECO:0000256" key="1">
    <source>
        <dbReference type="SAM" id="Phobius"/>
    </source>
</evidence>
<keyword evidence="1" id="KW-0812">Transmembrane</keyword>
<dbReference type="InterPro" id="IPR013783">
    <property type="entry name" value="Ig-like_fold"/>
</dbReference>
<evidence type="ECO:0000313" key="3">
    <source>
        <dbReference type="Ensembl" id="ENSTRUP00000064628.1"/>
    </source>
</evidence>
<keyword evidence="1" id="KW-0472">Membrane</keyword>
<evidence type="ECO:0000313" key="4">
    <source>
        <dbReference type="Proteomes" id="UP000005226"/>
    </source>
</evidence>
<name>A0A674MTX3_TAKRU</name>
<accession>A0A674MTX3</accession>
<protein>
    <recommendedName>
        <fullName evidence="2">Ig-like domain-containing protein</fullName>
    </recommendedName>
</protein>
<organism evidence="3 4">
    <name type="scientific">Takifugu rubripes</name>
    <name type="common">Japanese pufferfish</name>
    <name type="synonym">Fugu rubripes</name>
    <dbReference type="NCBI Taxonomy" id="31033"/>
    <lineage>
        <taxon>Eukaryota</taxon>
        <taxon>Metazoa</taxon>
        <taxon>Chordata</taxon>
        <taxon>Craniata</taxon>
        <taxon>Vertebrata</taxon>
        <taxon>Euteleostomi</taxon>
        <taxon>Actinopterygii</taxon>
        <taxon>Neopterygii</taxon>
        <taxon>Teleostei</taxon>
        <taxon>Neoteleostei</taxon>
        <taxon>Acanthomorphata</taxon>
        <taxon>Eupercaria</taxon>
        <taxon>Tetraodontiformes</taxon>
        <taxon>Tetradontoidea</taxon>
        <taxon>Tetraodontidae</taxon>
        <taxon>Takifugu</taxon>
    </lineage>
</organism>
<dbReference type="Ensembl" id="ENSTRUT00000062218.1">
    <property type="protein sequence ID" value="ENSTRUP00000064628.1"/>
    <property type="gene ID" value="ENSTRUG00000030131.1"/>
</dbReference>
<dbReference type="Proteomes" id="UP000005226">
    <property type="component" value="Chromosome 17"/>
</dbReference>